<keyword evidence="5" id="KW-1185">Reference proteome</keyword>
<dbReference type="EMBL" id="BLXY01000005">
    <property type="protein sequence ID" value="GFO64770.1"/>
    <property type="molecule type" value="Genomic_DNA"/>
</dbReference>
<dbReference type="PROSITE" id="PS51257">
    <property type="entry name" value="PROKAR_LIPOPROTEIN"/>
    <property type="match status" value="1"/>
</dbReference>
<dbReference type="PANTHER" id="PTHR47245:SF2">
    <property type="entry name" value="PEPTIDYL-PROLYL CIS-TRANS ISOMERASE HP_0175-RELATED"/>
    <property type="match status" value="1"/>
</dbReference>
<keyword evidence="1" id="KW-0732">Signal</keyword>
<dbReference type="Proteomes" id="UP000831485">
    <property type="component" value="Chromosome"/>
</dbReference>
<reference evidence="4" key="1">
    <citation type="submission" date="2020-06" db="EMBL/GenBank/DDBJ databases">
        <title>Draft genomic sequecing of Geomonas sp. Red736.</title>
        <authorList>
            <person name="Itoh H."/>
            <person name="Xu Z.X."/>
            <person name="Ushijima N."/>
            <person name="Masuda Y."/>
            <person name="Shiratori Y."/>
            <person name="Senoo K."/>
        </authorList>
    </citation>
    <scope>NUCLEOTIDE SEQUENCE [LARGE SCALE GENOMIC DNA]</scope>
    <source>
        <strain evidence="4">Red736</strain>
    </source>
</reference>
<evidence type="ECO:0000313" key="4">
    <source>
        <dbReference type="Proteomes" id="UP000568888"/>
    </source>
</evidence>
<reference evidence="2" key="2">
    <citation type="journal article" date="2021" name="Int. J. Syst. Evol. Microbiol.">
        <title>Geomonas silvestris sp. nov., Geomonas paludis sp. nov. and Geomonas limicola sp. nov., isolated from terrestrial environments, and emended description of the genus Geomonas.</title>
        <authorList>
            <person name="Itoh H."/>
            <person name="Xu Z."/>
            <person name="Masuda Y."/>
            <person name="Ushijima N."/>
            <person name="Hayakawa C."/>
            <person name="Shiratori Y."/>
            <person name="Senoo K."/>
        </authorList>
    </citation>
    <scope>NUCLEOTIDE SEQUENCE</scope>
    <source>
        <strain evidence="2">Red736</strain>
    </source>
</reference>
<dbReference type="Pfam" id="PF13624">
    <property type="entry name" value="SurA_N_3"/>
    <property type="match status" value="1"/>
</dbReference>
<evidence type="ECO:0000313" key="5">
    <source>
        <dbReference type="Proteomes" id="UP000831485"/>
    </source>
</evidence>
<dbReference type="AlphaFoldDB" id="A0A6V8MXG8"/>
<dbReference type="SUPFAM" id="SSF109998">
    <property type="entry name" value="Triger factor/SurA peptide-binding domain-like"/>
    <property type="match status" value="1"/>
</dbReference>
<dbReference type="InterPro" id="IPR027304">
    <property type="entry name" value="Trigger_fact/SurA_dom_sf"/>
</dbReference>
<name>A0A6V8MXG8_9BACT</name>
<dbReference type="PANTHER" id="PTHR47245">
    <property type="entry name" value="PEPTIDYLPROLYL ISOMERASE"/>
    <property type="match status" value="1"/>
</dbReference>
<feature type="signal peptide" evidence="1">
    <location>
        <begin position="1"/>
        <end position="24"/>
    </location>
</feature>
<evidence type="ECO:0000256" key="1">
    <source>
        <dbReference type="SAM" id="SignalP"/>
    </source>
</evidence>
<evidence type="ECO:0000313" key="2">
    <source>
        <dbReference type="EMBL" id="GFO64770.1"/>
    </source>
</evidence>
<dbReference type="Gene3D" id="1.10.4030.10">
    <property type="entry name" value="Porin chaperone SurA, peptide-binding domain"/>
    <property type="match status" value="1"/>
</dbReference>
<reference evidence="3" key="3">
    <citation type="submission" date="2022-04" db="EMBL/GenBank/DDBJ databases">
        <authorList>
            <person name="Liu G."/>
        </authorList>
    </citation>
    <scope>NUCLEOTIDE SEQUENCE</scope>
    <source>
        <strain evidence="3">RG22</strain>
    </source>
</reference>
<organism evidence="2 4">
    <name type="scientific">Geomonas paludis</name>
    <dbReference type="NCBI Taxonomy" id="2740185"/>
    <lineage>
        <taxon>Bacteria</taxon>
        <taxon>Pseudomonadati</taxon>
        <taxon>Thermodesulfobacteriota</taxon>
        <taxon>Desulfuromonadia</taxon>
        <taxon>Geobacterales</taxon>
        <taxon>Geobacteraceae</taxon>
        <taxon>Geomonas</taxon>
    </lineage>
</organism>
<dbReference type="EMBL" id="CP096574">
    <property type="protein sequence ID" value="UPU37133.1"/>
    <property type="molecule type" value="Genomic_DNA"/>
</dbReference>
<dbReference type="InterPro" id="IPR050245">
    <property type="entry name" value="PrsA_foldase"/>
</dbReference>
<evidence type="ECO:0000313" key="3">
    <source>
        <dbReference type="EMBL" id="UPU37133.1"/>
    </source>
</evidence>
<dbReference type="Proteomes" id="UP000568888">
    <property type="component" value="Unassembled WGS sequence"/>
</dbReference>
<dbReference type="RefSeq" id="WP_183348184.1">
    <property type="nucleotide sequence ID" value="NZ_BLXY01000005.1"/>
</dbReference>
<accession>A0A6V8MXG8</accession>
<sequence>MQFPKLRTIAAVIFFAVLTGCANAPKLSQEVPVIVNGAPITRAEVERAAKALIAKSNTAQPVTPEIMKQVTETAVNQLVAAELLYQAASRLEVKDLDRKVSERMAQSRARYPSQAAYEQAQKSVNMTEKEIRIAVGKDIVIDSMIEGVFLPKAVVSDVEIQNFYQDNKERLFRGAGFEEVKGQVAEFLKQAKVRKAVADFVEQLRGKAKIEKV</sequence>
<feature type="chain" id="PRO_5028241710" evidence="1">
    <location>
        <begin position="25"/>
        <end position="213"/>
    </location>
</feature>
<protein>
    <submittedName>
        <fullName evidence="3">SurA N-terminal domain-containing protein</fullName>
    </submittedName>
</protein>
<gene>
    <name evidence="2" type="ORF">GMPD_26890</name>
    <name evidence="3" type="ORF">M1B72_05330</name>
</gene>
<proteinExistence type="predicted"/>